<keyword evidence="4" id="KW-1185">Reference proteome</keyword>
<sequence>MGVGARDIQILVCRFLHLSFRTCSRFVQKYPIPSAVFILLFLLYLFAPTVFFFLLYSSPFVFCTALFVRFYFLYQHPEVQNPFKDEKKESQIGRTRERDIKDKNDELSVQEAHKKKEFLLVEEKKPKVLTKEKETGESSSNKVVSTDENGAQSGEAINPDVMSLPGGGEAESESSGSEDENDKEAQGVRNTAVEWNEDDQKNVMDLGISELERNRRLESLIARRRARKSMKLTGDKNPLLDQIGHVLVARNNPFLFPDGLDDQLPGSAPSVLLPHPNPFDLPYDSSEEKPNLMADSFHQEFAVGQHKDMFFCKHESFSLRSSFALEGMQDNLDVPGYSRFKRQLGKGTPDGIIDNAFYQDNKPLSRTISITDLVAEEQSSSKPDGDVDGDGEGGNDNFEKASLGEESGIQAVSAENELVLNEISQEEKGTAFKFSPTRNCLPCPLPRARSVSQEYLSDTSPSIFDKTSSEEQLFYGQKGPWHTPSNSIASDMQVEVSEVGSPPFDATASSSDCESLTYDADIEKEVNSGSDDILWGASPHAPRVGYPEVMSRELSGLRKVRMKETTDPDTEIPQDDQCPSLNFDRISLPQASMLSEVSDFLSLCHDTNEQDHNGVVEQQVIGTEIATAREEEEVVGRSEYCQQELSKSIETTGLGSNEDRAGETESSVKSAFESNANQTIVTPIEETQHFNSTEEIEGDVGNVSAPVELGDNLTSIYDSEEQQEVTNANQISRDHTTSEATQVPTKLSPKSVLIDERSSDLLSEQMQADTSVCEMEENTGRSLDGQSPQANIVLAAPQDAHLTM</sequence>
<keyword evidence="2" id="KW-1133">Transmembrane helix</keyword>
<evidence type="ECO:0000256" key="2">
    <source>
        <dbReference type="SAM" id="Phobius"/>
    </source>
</evidence>
<keyword evidence="2" id="KW-0812">Transmembrane</keyword>
<evidence type="ECO:0000256" key="1">
    <source>
        <dbReference type="SAM" id="MobiDB-lite"/>
    </source>
</evidence>
<dbReference type="Proteomes" id="UP001159364">
    <property type="component" value="Linkage Group LG11"/>
</dbReference>
<evidence type="ECO:0000313" key="4">
    <source>
        <dbReference type="Proteomes" id="UP001159364"/>
    </source>
</evidence>
<feature type="region of interest" description="Disordered" evidence="1">
    <location>
        <begin position="722"/>
        <end position="804"/>
    </location>
</feature>
<dbReference type="PANTHER" id="PTHR33870">
    <property type="entry name" value="CARDIOMYOPATHY-ASSOCIATED PROTEIN"/>
    <property type="match status" value="1"/>
</dbReference>
<keyword evidence="2" id="KW-0472">Membrane</keyword>
<dbReference type="PANTHER" id="PTHR33870:SF16">
    <property type="entry name" value="PROTEIN, PUTATIVE-RELATED"/>
    <property type="match status" value="1"/>
</dbReference>
<protein>
    <submittedName>
        <fullName evidence="3">Uncharacterized protein</fullName>
    </submittedName>
</protein>
<feature type="compositionally biased region" description="Polar residues" evidence="1">
    <location>
        <begin position="780"/>
        <end position="790"/>
    </location>
</feature>
<gene>
    <name evidence="3" type="ORF">K2173_012258</name>
</gene>
<reference evidence="3 4" key="1">
    <citation type="submission" date="2021-09" db="EMBL/GenBank/DDBJ databases">
        <title>Genomic insights and catalytic innovation underlie evolution of tropane alkaloids biosynthesis.</title>
        <authorList>
            <person name="Wang Y.-J."/>
            <person name="Tian T."/>
            <person name="Huang J.-P."/>
            <person name="Huang S.-X."/>
        </authorList>
    </citation>
    <scope>NUCLEOTIDE SEQUENCE [LARGE SCALE GENOMIC DNA]</scope>
    <source>
        <strain evidence="3">KIB-2018</strain>
        <tissue evidence="3">Leaf</tissue>
    </source>
</reference>
<feature type="compositionally biased region" description="Acidic residues" evidence="1">
    <location>
        <begin position="170"/>
        <end position="182"/>
    </location>
</feature>
<dbReference type="AlphaFoldDB" id="A0AAV8SBW2"/>
<feature type="compositionally biased region" description="Polar residues" evidence="1">
    <location>
        <begin position="137"/>
        <end position="152"/>
    </location>
</feature>
<feature type="region of interest" description="Disordered" evidence="1">
    <location>
        <begin position="85"/>
        <end position="106"/>
    </location>
</feature>
<dbReference type="EMBL" id="JAIWQS010000011">
    <property type="protein sequence ID" value="KAJ8749707.1"/>
    <property type="molecule type" value="Genomic_DNA"/>
</dbReference>
<name>A0AAV8SBW2_9ROSI</name>
<feature type="transmembrane region" description="Helical" evidence="2">
    <location>
        <begin position="30"/>
        <end position="47"/>
    </location>
</feature>
<organism evidence="3 4">
    <name type="scientific">Erythroxylum novogranatense</name>
    <dbReference type="NCBI Taxonomy" id="1862640"/>
    <lineage>
        <taxon>Eukaryota</taxon>
        <taxon>Viridiplantae</taxon>
        <taxon>Streptophyta</taxon>
        <taxon>Embryophyta</taxon>
        <taxon>Tracheophyta</taxon>
        <taxon>Spermatophyta</taxon>
        <taxon>Magnoliopsida</taxon>
        <taxon>eudicotyledons</taxon>
        <taxon>Gunneridae</taxon>
        <taxon>Pentapetalae</taxon>
        <taxon>rosids</taxon>
        <taxon>fabids</taxon>
        <taxon>Malpighiales</taxon>
        <taxon>Erythroxylaceae</taxon>
        <taxon>Erythroxylum</taxon>
    </lineage>
</organism>
<accession>A0AAV8SBW2</accession>
<feature type="compositionally biased region" description="Polar residues" evidence="1">
    <location>
        <begin position="760"/>
        <end position="770"/>
    </location>
</feature>
<evidence type="ECO:0000313" key="3">
    <source>
        <dbReference type="EMBL" id="KAJ8749707.1"/>
    </source>
</evidence>
<proteinExistence type="predicted"/>
<comment type="caution">
    <text evidence="3">The sequence shown here is derived from an EMBL/GenBank/DDBJ whole genome shotgun (WGS) entry which is preliminary data.</text>
</comment>
<feature type="region of interest" description="Disordered" evidence="1">
    <location>
        <begin position="129"/>
        <end position="196"/>
    </location>
</feature>
<feature type="region of interest" description="Disordered" evidence="1">
    <location>
        <begin position="374"/>
        <end position="400"/>
    </location>
</feature>